<evidence type="ECO:0000313" key="6">
    <source>
        <dbReference type="EMBL" id="TWT37360.1"/>
    </source>
</evidence>
<dbReference type="Pfam" id="PF01784">
    <property type="entry name" value="DUF34_NIF3"/>
    <property type="match status" value="1"/>
</dbReference>
<evidence type="ECO:0000256" key="3">
    <source>
        <dbReference type="ARBA" id="ARBA00022112"/>
    </source>
</evidence>
<evidence type="ECO:0000256" key="2">
    <source>
        <dbReference type="ARBA" id="ARBA00011643"/>
    </source>
</evidence>
<dbReference type="GO" id="GO:0046872">
    <property type="term" value="F:metal ion binding"/>
    <property type="evidence" value="ECO:0007669"/>
    <property type="project" value="UniProtKB-KW"/>
</dbReference>
<sequence length="271" mass="28008">MPGGDMLLAMAKLSALCDLLDAFAPPCLAEDWDNTGLLMGDRSMEVGRVMTCLTLTPDSAAEAVDERADLVVTHHPLPFRPLAKITTDTVEGGMLWRLARAGVAVYSPHTAFDSAASGINAALANALKLRSAAPLNPTEDEPAVGAGRIGLLPTAATLEEVAARIREFTAAESVRVVGPVGKSIASAAVACGSGGSFIASAATAGADVLITGEATFHNCLAAQAAGLALVLPGHYASERFAVERLAEWLAKEAAGLAVWPSIRERDPLRTL</sequence>
<keyword evidence="7" id="KW-1185">Reference proteome</keyword>
<comment type="similarity">
    <text evidence="1">Belongs to the GTP cyclohydrolase I type 2/NIF3 family.</text>
</comment>
<dbReference type="NCBIfam" id="TIGR00486">
    <property type="entry name" value="YbgI_SA1388"/>
    <property type="match status" value="1"/>
</dbReference>
<dbReference type="AlphaFoldDB" id="A0A5C5VHD6"/>
<dbReference type="Gene3D" id="3.40.1390.30">
    <property type="entry name" value="NIF3 (NGG1p interacting factor 3)-like"/>
    <property type="match status" value="2"/>
</dbReference>
<accession>A0A5C5VHD6</accession>
<dbReference type="InterPro" id="IPR002678">
    <property type="entry name" value="DUF34/NIF3"/>
</dbReference>
<comment type="caution">
    <text evidence="6">The sequence shown here is derived from an EMBL/GenBank/DDBJ whole genome shotgun (WGS) entry which is preliminary data.</text>
</comment>
<organism evidence="6 7">
    <name type="scientific">Posidoniimonas corsicana</name>
    <dbReference type="NCBI Taxonomy" id="1938618"/>
    <lineage>
        <taxon>Bacteria</taxon>
        <taxon>Pseudomonadati</taxon>
        <taxon>Planctomycetota</taxon>
        <taxon>Planctomycetia</taxon>
        <taxon>Pirellulales</taxon>
        <taxon>Lacipirellulaceae</taxon>
        <taxon>Posidoniimonas</taxon>
    </lineage>
</organism>
<feature type="binding site" evidence="5">
    <location>
        <position position="234"/>
    </location>
    <ligand>
        <name>a divalent metal cation</name>
        <dbReference type="ChEBI" id="CHEBI:60240"/>
        <label>1</label>
    </ligand>
</feature>
<gene>
    <name evidence="6" type="ORF">KOR34_23090</name>
</gene>
<dbReference type="FunFam" id="3.40.1390.30:FF:000001">
    <property type="entry name" value="GTP cyclohydrolase 1 type 2"/>
    <property type="match status" value="1"/>
</dbReference>
<keyword evidence="4 5" id="KW-0479">Metal-binding</keyword>
<dbReference type="PANTHER" id="PTHR13799">
    <property type="entry name" value="NGG1 INTERACTING FACTOR 3"/>
    <property type="match status" value="1"/>
</dbReference>
<dbReference type="GO" id="GO:0016787">
    <property type="term" value="F:hydrolase activity"/>
    <property type="evidence" value="ECO:0007669"/>
    <property type="project" value="UniProtKB-KW"/>
</dbReference>
<reference evidence="6 7" key="1">
    <citation type="submission" date="2019-02" db="EMBL/GenBank/DDBJ databases">
        <title>Deep-cultivation of Planctomycetes and their phenomic and genomic characterization uncovers novel biology.</title>
        <authorList>
            <person name="Wiegand S."/>
            <person name="Jogler M."/>
            <person name="Boedeker C."/>
            <person name="Pinto D."/>
            <person name="Vollmers J."/>
            <person name="Rivas-Marin E."/>
            <person name="Kohn T."/>
            <person name="Peeters S.H."/>
            <person name="Heuer A."/>
            <person name="Rast P."/>
            <person name="Oberbeckmann S."/>
            <person name="Bunk B."/>
            <person name="Jeske O."/>
            <person name="Meyerdierks A."/>
            <person name="Storesund J.E."/>
            <person name="Kallscheuer N."/>
            <person name="Luecker S."/>
            <person name="Lage O.M."/>
            <person name="Pohl T."/>
            <person name="Merkel B.J."/>
            <person name="Hornburger P."/>
            <person name="Mueller R.-W."/>
            <person name="Bruemmer F."/>
            <person name="Labrenz M."/>
            <person name="Spormann A.M."/>
            <person name="Op Den Camp H."/>
            <person name="Overmann J."/>
            <person name="Amann R."/>
            <person name="Jetten M.S.M."/>
            <person name="Mascher T."/>
            <person name="Medema M.H."/>
            <person name="Devos D.P."/>
            <person name="Kaster A.-K."/>
            <person name="Ovreas L."/>
            <person name="Rohde M."/>
            <person name="Galperin M.Y."/>
            <person name="Jogler C."/>
        </authorList>
    </citation>
    <scope>NUCLEOTIDE SEQUENCE [LARGE SCALE GENOMIC DNA]</scope>
    <source>
        <strain evidence="6 7">KOR34</strain>
    </source>
</reference>
<name>A0A5C5VHD6_9BACT</name>
<feature type="binding site" evidence="5">
    <location>
        <position position="74"/>
    </location>
    <ligand>
        <name>a divalent metal cation</name>
        <dbReference type="ChEBI" id="CHEBI:60240"/>
        <label>1</label>
    </ligand>
</feature>
<evidence type="ECO:0000256" key="1">
    <source>
        <dbReference type="ARBA" id="ARBA00006964"/>
    </source>
</evidence>
<feature type="binding site" evidence="5">
    <location>
        <position position="75"/>
    </location>
    <ligand>
        <name>a divalent metal cation</name>
        <dbReference type="ChEBI" id="CHEBI:60240"/>
        <label>1</label>
    </ligand>
</feature>
<dbReference type="GO" id="GO:0005737">
    <property type="term" value="C:cytoplasm"/>
    <property type="evidence" value="ECO:0007669"/>
    <property type="project" value="TreeGrafter"/>
</dbReference>
<feature type="binding site" evidence="5">
    <location>
        <position position="113"/>
    </location>
    <ligand>
        <name>a divalent metal cation</name>
        <dbReference type="ChEBI" id="CHEBI:60240"/>
        <label>1</label>
    </ligand>
</feature>
<dbReference type="EMBL" id="SIHJ01000001">
    <property type="protein sequence ID" value="TWT37360.1"/>
    <property type="molecule type" value="Genomic_DNA"/>
</dbReference>
<dbReference type="PANTHER" id="PTHR13799:SF14">
    <property type="entry name" value="GTP CYCLOHYDROLASE 1 TYPE 2 HOMOLOG"/>
    <property type="match status" value="1"/>
</dbReference>
<dbReference type="Proteomes" id="UP000316714">
    <property type="component" value="Unassembled WGS sequence"/>
</dbReference>
<proteinExistence type="inferred from homology"/>
<comment type="subunit">
    <text evidence="2">Homohexamer.</text>
</comment>
<protein>
    <recommendedName>
        <fullName evidence="3">GTP cyclohydrolase 1 type 2 homolog</fullName>
    </recommendedName>
</protein>
<keyword evidence="6" id="KW-0378">Hydrolase</keyword>
<evidence type="ECO:0000256" key="4">
    <source>
        <dbReference type="ARBA" id="ARBA00022723"/>
    </source>
</evidence>
<feature type="binding site" evidence="5">
    <location>
        <position position="238"/>
    </location>
    <ligand>
        <name>a divalent metal cation</name>
        <dbReference type="ChEBI" id="CHEBI:60240"/>
        <label>1</label>
    </ligand>
</feature>
<evidence type="ECO:0000256" key="5">
    <source>
        <dbReference type="PIRSR" id="PIRSR602678-1"/>
    </source>
</evidence>
<dbReference type="InterPro" id="IPR036069">
    <property type="entry name" value="DUF34/NIF3_sf"/>
</dbReference>
<dbReference type="SUPFAM" id="SSF102705">
    <property type="entry name" value="NIF3 (NGG1p interacting factor 3)-like"/>
    <property type="match status" value="1"/>
</dbReference>
<evidence type="ECO:0000313" key="7">
    <source>
        <dbReference type="Proteomes" id="UP000316714"/>
    </source>
</evidence>